<dbReference type="EMBL" id="JAIWQS010000009">
    <property type="protein sequence ID" value="KAJ8755194.1"/>
    <property type="molecule type" value="Genomic_DNA"/>
</dbReference>
<feature type="region of interest" description="Disordered" evidence="1">
    <location>
        <begin position="60"/>
        <end position="136"/>
    </location>
</feature>
<accession>A0AAV8ST59</accession>
<organism evidence="2 3">
    <name type="scientific">Erythroxylum novogranatense</name>
    <dbReference type="NCBI Taxonomy" id="1862640"/>
    <lineage>
        <taxon>Eukaryota</taxon>
        <taxon>Viridiplantae</taxon>
        <taxon>Streptophyta</taxon>
        <taxon>Embryophyta</taxon>
        <taxon>Tracheophyta</taxon>
        <taxon>Spermatophyta</taxon>
        <taxon>Magnoliopsida</taxon>
        <taxon>eudicotyledons</taxon>
        <taxon>Gunneridae</taxon>
        <taxon>Pentapetalae</taxon>
        <taxon>rosids</taxon>
        <taxon>fabids</taxon>
        <taxon>Malpighiales</taxon>
        <taxon>Erythroxylaceae</taxon>
        <taxon>Erythroxylum</taxon>
    </lineage>
</organism>
<sequence>MDALVNEGHQAKKGRTRKRDDDVATPKSSYNAAVTGGETGDTVEGVHAWLEDLPVEVEEGDITATVEEHPTSHRRAQNNETRRPLVEQTGKKETATPKRYGPWTIVQRRAPQPVQTRQEQGPRSQSGDEHQGSRYNVLLTEEVNEEVTPSPSIIPNNGNFTGFGQRFQLSNLVGLSKAVRPEEGLQLMEGVDEPGDEASLRTDTTVLPSSEPPNLVVPSDGQPSPSEPSRDMELIL</sequence>
<keyword evidence="3" id="KW-1185">Reference proteome</keyword>
<feature type="region of interest" description="Disordered" evidence="1">
    <location>
        <begin position="1"/>
        <end position="43"/>
    </location>
</feature>
<feature type="compositionally biased region" description="Basic and acidic residues" evidence="1">
    <location>
        <begin position="80"/>
        <end position="96"/>
    </location>
</feature>
<evidence type="ECO:0000313" key="2">
    <source>
        <dbReference type="EMBL" id="KAJ8755194.1"/>
    </source>
</evidence>
<name>A0AAV8ST59_9ROSI</name>
<evidence type="ECO:0000256" key="1">
    <source>
        <dbReference type="SAM" id="MobiDB-lite"/>
    </source>
</evidence>
<reference evidence="2 3" key="1">
    <citation type="submission" date="2021-09" db="EMBL/GenBank/DDBJ databases">
        <title>Genomic insights and catalytic innovation underlie evolution of tropane alkaloids biosynthesis.</title>
        <authorList>
            <person name="Wang Y.-J."/>
            <person name="Tian T."/>
            <person name="Huang J.-P."/>
            <person name="Huang S.-X."/>
        </authorList>
    </citation>
    <scope>NUCLEOTIDE SEQUENCE [LARGE SCALE GENOMIC DNA]</scope>
    <source>
        <strain evidence="2">KIB-2018</strain>
        <tissue evidence="2">Leaf</tissue>
    </source>
</reference>
<proteinExistence type="predicted"/>
<gene>
    <name evidence="2" type="ORF">K2173_018992</name>
</gene>
<dbReference type="AlphaFoldDB" id="A0AAV8ST59"/>
<protein>
    <submittedName>
        <fullName evidence="2">Uncharacterized protein</fullName>
    </submittedName>
</protein>
<comment type="caution">
    <text evidence="2">The sequence shown here is derived from an EMBL/GenBank/DDBJ whole genome shotgun (WGS) entry which is preliminary data.</text>
</comment>
<dbReference type="Proteomes" id="UP001159364">
    <property type="component" value="Linkage Group LG09"/>
</dbReference>
<feature type="region of interest" description="Disordered" evidence="1">
    <location>
        <begin position="189"/>
        <end position="236"/>
    </location>
</feature>
<feature type="compositionally biased region" description="Polar residues" evidence="1">
    <location>
        <begin position="113"/>
        <end position="125"/>
    </location>
</feature>
<feature type="compositionally biased region" description="Low complexity" evidence="1">
    <location>
        <begin position="34"/>
        <end position="43"/>
    </location>
</feature>
<evidence type="ECO:0000313" key="3">
    <source>
        <dbReference type="Proteomes" id="UP001159364"/>
    </source>
</evidence>